<feature type="compositionally biased region" description="Basic and acidic residues" evidence="1">
    <location>
        <begin position="11"/>
        <end position="31"/>
    </location>
</feature>
<accession>A0AAW2WU08</accession>
<gene>
    <name evidence="2" type="ORF">Slati_2246400</name>
</gene>
<organism evidence="2">
    <name type="scientific">Sesamum latifolium</name>
    <dbReference type="NCBI Taxonomy" id="2727402"/>
    <lineage>
        <taxon>Eukaryota</taxon>
        <taxon>Viridiplantae</taxon>
        <taxon>Streptophyta</taxon>
        <taxon>Embryophyta</taxon>
        <taxon>Tracheophyta</taxon>
        <taxon>Spermatophyta</taxon>
        <taxon>Magnoliopsida</taxon>
        <taxon>eudicotyledons</taxon>
        <taxon>Gunneridae</taxon>
        <taxon>Pentapetalae</taxon>
        <taxon>asterids</taxon>
        <taxon>lamiids</taxon>
        <taxon>Lamiales</taxon>
        <taxon>Pedaliaceae</taxon>
        <taxon>Sesamum</taxon>
    </lineage>
</organism>
<sequence length="69" mass="7874">MGTYKNTCVGRKFEEPTPYQKKETDRSKEAKVANPEASPRGGPKMGTHEKTDCSTLYRHYGYTSPRHHT</sequence>
<name>A0AAW2WU08_9LAMI</name>
<protein>
    <submittedName>
        <fullName evidence="2">Uncharacterized protein</fullName>
    </submittedName>
</protein>
<comment type="caution">
    <text evidence="2">The sequence shown here is derived from an EMBL/GenBank/DDBJ whole genome shotgun (WGS) entry which is preliminary data.</text>
</comment>
<evidence type="ECO:0000313" key="2">
    <source>
        <dbReference type="EMBL" id="KAL0445237.1"/>
    </source>
</evidence>
<reference evidence="2" key="1">
    <citation type="submission" date="2020-06" db="EMBL/GenBank/DDBJ databases">
        <authorList>
            <person name="Li T."/>
            <person name="Hu X."/>
            <person name="Zhang T."/>
            <person name="Song X."/>
            <person name="Zhang H."/>
            <person name="Dai N."/>
            <person name="Sheng W."/>
            <person name="Hou X."/>
            <person name="Wei L."/>
        </authorList>
    </citation>
    <scope>NUCLEOTIDE SEQUENCE</scope>
    <source>
        <strain evidence="2">KEN1</strain>
        <tissue evidence="2">Leaf</tissue>
    </source>
</reference>
<feature type="region of interest" description="Disordered" evidence="1">
    <location>
        <begin position="1"/>
        <end position="52"/>
    </location>
</feature>
<reference evidence="2" key="2">
    <citation type="journal article" date="2024" name="Plant">
        <title>Genomic evolution and insights into agronomic trait innovations of Sesamum species.</title>
        <authorList>
            <person name="Miao H."/>
            <person name="Wang L."/>
            <person name="Qu L."/>
            <person name="Liu H."/>
            <person name="Sun Y."/>
            <person name="Le M."/>
            <person name="Wang Q."/>
            <person name="Wei S."/>
            <person name="Zheng Y."/>
            <person name="Lin W."/>
            <person name="Duan Y."/>
            <person name="Cao H."/>
            <person name="Xiong S."/>
            <person name="Wang X."/>
            <person name="Wei L."/>
            <person name="Li C."/>
            <person name="Ma Q."/>
            <person name="Ju M."/>
            <person name="Zhao R."/>
            <person name="Li G."/>
            <person name="Mu C."/>
            <person name="Tian Q."/>
            <person name="Mei H."/>
            <person name="Zhang T."/>
            <person name="Gao T."/>
            <person name="Zhang H."/>
        </authorList>
    </citation>
    <scope>NUCLEOTIDE SEQUENCE</scope>
    <source>
        <strain evidence="2">KEN1</strain>
    </source>
</reference>
<dbReference type="EMBL" id="JACGWN010000007">
    <property type="protein sequence ID" value="KAL0445237.1"/>
    <property type="molecule type" value="Genomic_DNA"/>
</dbReference>
<proteinExistence type="predicted"/>
<dbReference type="AlphaFoldDB" id="A0AAW2WU08"/>
<evidence type="ECO:0000256" key="1">
    <source>
        <dbReference type="SAM" id="MobiDB-lite"/>
    </source>
</evidence>